<dbReference type="Gramene" id="GBG62735">
    <property type="protein sequence ID" value="GBG62735"/>
    <property type="gene ID" value="CBR_g31752"/>
</dbReference>
<reference evidence="1 2" key="1">
    <citation type="journal article" date="2018" name="Cell">
        <title>The Chara Genome: Secondary Complexity and Implications for Plant Terrestrialization.</title>
        <authorList>
            <person name="Nishiyama T."/>
            <person name="Sakayama H."/>
            <person name="Vries J.D."/>
            <person name="Buschmann H."/>
            <person name="Saint-Marcoux D."/>
            <person name="Ullrich K.K."/>
            <person name="Haas F.B."/>
            <person name="Vanderstraeten L."/>
            <person name="Becker D."/>
            <person name="Lang D."/>
            <person name="Vosolsobe S."/>
            <person name="Rombauts S."/>
            <person name="Wilhelmsson P.K.I."/>
            <person name="Janitza P."/>
            <person name="Kern R."/>
            <person name="Heyl A."/>
            <person name="Rumpler F."/>
            <person name="Villalobos L.I.A.C."/>
            <person name="Clay J.M."/>
            <person name="Skokan R."/>
            <person name="Toyoda A."/>
            <person name="Suzuki Y."/>
            <person name="Kagoshima H."/>
            <person name="Schijlen E."/>
            <person name="Tajeshwar N."/>
            <person name="Catarino B."/>
            <person name="Hetherington A.J."/>
            <person name="Saltykova A."/>
            <person name="Bonnot C."/>
            <person name="Breuninger H."/>
            <person name="Symeonidi A."/>
            <person name="Radhakrishnan G.V."/>
            <person name="Van Nieuwerburgh F."/>
            <person name="Deforce D."/>
            <person name="Chang C."/>
            <person name="Karol K.G."/>
            <person name="Hedrich R."/>
            <person name="Ulvskov P."/>
            <person name="Glockner G."/>
            <person name="Delwiche C.F."/>
            <person name="Petrasek J."/>
            <person name="Van de Peer Y."/>
            <person name="Friml J."/>
            <person name="Beilby M."/>
            <person name="Dolan L."/>
            <person name="Kohara Y."/>
            <person name="Sugano S."/>
            <person name="Fujiyama A."/>
            <person name="Delaux P.-M."/>
            <person name="Quint M."/>
            <person name="TheiBen G."/>
            <person name="Hagemann M."/>
            <person name="Harholt J."/>
            <person name="Dunand C."/>
            <person name="Zachgo S."/>
            <person name="Langdale J."/>
            <person name="Maumus F."/>
            <person name="Straeten D.V.D."/>
            <person name="Gould S.B."/>
            <person name="Rensing S.A."/>
        </authorList>
    </citation>
    <scope>NUCLEOTIDE SEQUENCE [LARGE SCALE GENOMIC DNA]</scope>
    <source>
        <strain evidence="1 2">S276</strain>
    </source>
</reference>
<gene>
    <name evidence="1" type="ORF">CBR_g31752</name>
</gene>
<proteinExistence type="predicted"/>
<sequence>MEGGTATEEVFAWSIAITYKLQLEEMHATLCQARVDLLYEVLLEGEDIYDGLDDELYELISSRQQDAGDKEPAIAVFYDCVEMVQRIKNKFSDLLARRHTRDLSSTAIQIATIPPASFTTSPTTLTSPIVAFTTTTSSSAAATSLITASSVQQGGLLEQAGEVRGQEPQDEGLPSCAECADQICFDVNALTNCGGRGLEGGRGLCAGIDECVYKDDAQNAVVGLSDCVLAADDMGDGRCGENNNNNKADYIACNGRGGENNNSNKADYIACSNKICDNTDQGEDTDREVSAIRLLLSSQFSSPVLLSFLCAVRHDWGQG</sequence>
<name>A0A388JY93_CHABU</name>
<accession>A0A388JY93</accession>
<protein>
    <submittedName>
        <fullName evidence="1">Uncharacterized protein</fullName>
    </submittedName>
</protein>
<dbReference type="Proteomes" id="UP000265515">
    <property type="component" value="Unassembled WGS sequence"/>
</dbReference>
<dbReference type="EMBL" id="BFEA01000031">
    <property type="protein sequence ID" value="GBG62735.1"/>
    <property type="molecule type" value="Genomic_DNA"/>
</dbReference>
<comment type="caution">
    <text evidence="1">The sequence shown here is derived from an EMBL/GenBank/DDBJ whole genome shotgun (WGS) entry which is preliminary data.</text>
</comment>
<dbReference type="AlphaFoldDB" id="A0A388JY93"/>
<keyword evidence="2" id="KW-1185">Reference proteome</keyword>
<organism evidence="1 2">
    <name type="scientific">Chara braunii</name>
    <name type="common">Braun's stonewort</name>
    <dbReference type="NCBI Taxonomy" id="69332"/>
    <lineage>
        <taxon>Eukaryota</taxon>
        <taxon>Viridiplantae</taxon>
        <taxon>Streptophyta</taxon>
        <taxon>Charophyceae</taxon>
        <taxon>Charales</taxon>
        <taxon>Characeae</taxon>
        <taxon>Chara</taxon>
    </lineage>
</organism>
<evidence type="ECO:0000313" key="1">
    <source>
        <dbReference type="EMBL" id="GBG62735.1"/>
    </source>
</evidence>
<evidence type="ECO:0000313" key="2">
    <source>
        <dbReference type="Proteomes" id="UP000265515"/>
    </source>
</evidence>